<comment type="subcellular location">
    <subcellularLocation>
        <location evidence="1">Cell membrane</location>
        <topology evidence="1">Multi-pass membrane protein</topology>
    </subcellularLocation>
</comment>
<evidence type="ECO:0000256" key="4">
    <source>
        <dbReference type="ARBA" id="ARBA00022692"/>
    </source>
</evidence>
<dbReference type="GO" id="GO:0022857">
    <property type="term" value="F:transmembrane transporter activity"/>
    <property type="evidence" value="ECO:0007669"/>
    <property type="project" value="InterPro"/>
</dbReference>
<protein>
    <submittedName>
        <fullName evidence="9">Multidrug MFS transporter</fullName>
    </submittedName>
</protein>
<feature type="transmembrane region" description="Helical" evidence="7">
    <location>
        <begin position="298"/>
        <end position="320"/>
    </location>
</feature>
<sequence length="471" mass="50246">MAAPFFNVKSPKGMAAVLMIGTFLGLFGETALNMALTNIMEDFDVSAASAAWLTTGYLLVLAVLVPLSSYLVRWFTTRQLIVAALTFAIIGSLLGALAPNFTILLAGRFVQALATGIILPLMFSVVMLIFPIQKRGAVMGIVGIILTAGPALGPSIAGLIVSALSWRYIFWMMVVVYAAVIFLALSKVDNVSQVTRPKMDMLSLVSSTFGFGGVVFALATLAEQSITEAIVYGPLIVGLVLLVIFGVRQTKMEEPMIDLSVFKSPMFRLGVALMVATMFMILSVAILVPMFLKTVLGFAALTAGLCMLPGNVLNIMMSPIVGTNFDKVGAKIFTRIGFTMIFVSMMVFLMTISATTATWMVIVNLCIFFVGVSMTIMPAQTNAMNSLAPQKFADGSAALNTLTQIAGALGTAIAITMFTIGQQNYIEKFADALPAEFLAHGIHTAFIVVAVISVLGLIGSFFVKNVQPLEK</sequence>
<keyword evidence="3" id="KW-1003">Cell membrane</keyword>
<keyword evidence="4 7" id="KW-0812">Transmembrane</keyword>
<dbReference type="EMBL" id="MASJ01000023">
    <property type="protein sequence ID" value="OCS84691.1"/>
    <property type="molecule type" value="Genomic_DNA"/>
</dbReference>
<feature type="transmembrane region" description="Helical" evidence="7">
    <location>
        <begin position="45"/>
        <end position="68"/>
    </location>
</feature>
<organism evidence="9 10">
    <name type="scientific">Caryophanon tenue</name>
    <dbReference type="NCBI Taxonomy" id="33978"/>
    <lineage>
        <taxon>Bacteria</taxon>
        <taxon>Bacillati</taxon>
        <taxon>Bacillota</taxon>
        <taxon>Bacilli</taxon>
        <taxon>Bacillales</taxon>
        <taxon>Caryophanaceae</taxon>
        <taxon>Caryophanon</taxon>
    </lineage>
</organism>
<feature type="domain" description="Major facilitator superfamily (MFS) profile" evidence="8">
    <location>
        <begin position="14"/>
        <end position="468"/>
    </location>
</feature>
<evidence type="ECO:0000256" key="1">
    <source>
        <dbReference type="ARBA" id="ARBA00004651"/>
    </source>
</evidence>
<name>A0A1C0YC17_9BACL</name>
<evidence type="ECO:0000313" key="10">
    <source>
        <dbReference type="Proteomes" id="UP000093199"/>
    </source>
</evidence>
<reference evidence="9 10" key="1">
    <citation type="submission" date="2016-07" db="EMBL/GenBank/DDBJ databases">
        <title>Caryophanon tenue genome sequencing.</title>
        <authorList>
            <person name="Verma A."/>
            <person name="Pal Y."/>
            <person name="Krishnamurthi S."/>
        </authorList>
    </citation>
    <scope>NUCLEOTIDE SEQUENCE [LARGE SCALE GENOMIC DNA]</scope>
    <source>
        <strain evidence="9 10">DSM 14152</strain>
    </source>
</reference>
<keyword evidence="10" id="KW-1185">Reference proteome</keyword>
<dbReference type="PRINTS" id="PR01036">
    <property type="entry name" value="TCRTETB"/>
</dbReference>
<dbReference type="InterPro" id="IPR036259">
    <property type="entry name" value="MFS_trans_sf"/>
</dbReference>
<feature type="transmembrane region" description="Helical" evidence="7">
    <location>
        <begin position="229"/>
        <end position="248"/>
    </location>
</feature>
<feature type="transmembrane region" description="Helical" evidence="7">
    <location>
        <begin position="398"/>
        <end position="421"/>
    </location>
</feature>
<dbReference type="InterPro" id="IPR004638">
    <property type="entry name" value="EmrB-like"/>
</dbReference>
<dbReference type="InterPro" id="IPR011701">
    <property type="entry name" value="MFS"/>
</dbReference>
<feature type="transmembrane region" description="Helical" evidence="7">
    <location>
        <begin position="332"/>
        <end position="352"/>
    </location>
</feature>
<evidence type="ECO:0000256" key="3">
    <source>
        <dbReference type="ARBA" id="ARBA00022475"/>
    </source>
</evidence>
<evidence type="ECO:0000256" key="6">
    <source>
        <dbReference type="ARBA" id="ARBA00023136"/>
    </source>
</evidence>
<feature type="transmembrane region" description="Helical" evidence="7">
    <location>
        <begin position="358"/>
        <end position="377"/>
    </location>
</feature>
<dbReference type="OrthoDB" id="9816041at2"/>
<dbReference type="PANTHER" id="PTHR42718">
    <property type="entry name" value="MAJOR FACILITATOR SUPERFAMILY MULTIDRUG TRANSPORTER MFSC"/>
    <property type="match status" value="1"/>
</dbReference>
<dbReference type="Pfam" id="PF07690">
    <property type="entry name" value="MFS_1"/>
    <property type="match status" value="1"/>
</dbReference>
<dbReference type="Gene3D" id="1.20.1720.10">
    <property type="entry name" value="Multidrug resistance protein D"/>
    <property type="match status" value="1"/>
</dbReference>
<dbReference type="PANTHER" id="PTHR42718:SF43">
    <property type="entry name" value="LINCOMYCIN RESISTANCE PROTEIN LMRB"/>
    <property type="match status" value="1"/>
</dbReference>
<comment type="caution">
    <text evidence="9">The sequence shown here is derived from an EMBL/GenBank/DDBJ whole genome shotgun (WGS) entry which is preliminary data.</text>
</comment>
<evidence type="ECO:0000259" key="8">
    <source>
        <dbReference type="PROSITE" id="PS50850"/>
    </source>
</evidence>
<dbReference type="Gene3D" id="1.20.1250.20">
    <property type="entry name" value="MFS general substrate transporter like domains"/>
    <property type="match status" value="1"/>
</dbReference>
<keyword evidence="5 7" id="KW-1133">Transmembrane helix</keyword>
<feature type="transmembrane region" description="Helical" evidence="7">
    <location>
        <begin position="137"/>
        <end position="162"/>
    </location>
</feature>
<feature type="transmembrane region" description="Helical" evidence="7">
    <location>
        <begin position="109"/>
        <end position="130"/>
    </location>
</feature>
<gene>
    <name evidence="9" type="ORF">A6M13_03705</name>
</gene>
<evidence type="ECO:0000313" key="9">
    <source>
        <dbReference type="EMBL" id="OCS84691.1"/>
    </source>
</evidence>
<feature type="transmembrane region" description="Helical" evidence="7">
    <location>
        <begin position="80"/>
        <end position="103"/>
    </location>
</feature>
<evidence type="ECO:0000256" key="5">
    <source>
        <dbReference type="ARBA" id="ARBA00022989"/>
    </source>
</evidence>
<dbReference type="InterPro" id="IPR020846">
    <property type="entry name" value="MFS_dom"/>
</dbReference>
<dbReference type="GO" id="GO:0005886">
    <property type="term" value="C:plasma membrane"/>
    <property type="evidence" value="ECO:0007669"/>
    <property type="project" value="UniProtKB-SubCell"/>
</dbReference>
<evidence type="ECO:0000256" key="7">
    <source>
        <dbReference type="SAM" id="Phobius"/>
    </source>
</evidence>
<feature type="transmembrane region" description="Helical" evidence="7">
    <location>
        <begin position="201"/>
        <end position="223"/>
    </location>
</feature>
<dbReference type="SUPFAM" id="SSF103473">
    <property type="entry name" value="MFS general substrate transporter"/>
    <property type="match status" value="1"/>
</dbReference>
<accession>A0A1C0YC17</accession>
<dbReference type="RefSeq" id="WP_066545962.1">
    <property type="nucleotide sequence ID" value="NZ_MASJ01000023.1"/>
</dbReference>
<keyword evidence="2" id="KW-0813">Transport</keyword>
<evidence type="ECO:0000256" key="2">
    <source>
        <dbReference type="ARBA" id="ARBA00022448"/>
    </source>
</evidence>
<dbReference type="NCBIfam" id="TIGR00711">
    <property type="entry name" value="efflux_EmrB"/>
    <property type="match status" value="1"/>
</dbReference>
<feature type="transmembrane region" description="Helical" evidence="7">
    <location>
        <begin position="269"/>
        <end position="292"/>
    </location>
</feature>
<dbReference type="AlphaFoldDB" id="A0A1C0YC17"/>
<dbReference type="PROSITE" id="PS50850">
    <property type="entry name" value="MFS"/>
    <property type="match status" value="1"/>
</dbReference>
<feature type="transmembrane region" description="Helical" evidence="7">
    <location>
        <begin position="441"/>
        <end position="463"/>
    </location>
</feature>
<proteinExistence type="predicted"/>
<dbReference type="Proteomes" id="UP000093199">
    <property type="component" value="Unassembled WGS sequence"/>
</dbReference>
<dbReference type="STRING" id="33978.A6M13_03705"/>
<keyword evidence="6 7" id="KW-0472">Membrane</keyword>
<feature type="transmembrane region" description="Helical" evidence="7">
    <location>
        <begin position="168"/>
        <end position="189"/>
    </location>
</feature>